<dbReference type="Proteomes" id="UP001055072">
    <property type="component" value="Unassembled WGS sequence"/>
</dbReference>
<comment type="caution">
    <text evidence="1">The sequence shown here is derived from an EMBL/GenBank/DDBJ whole genome shotgun (WGS) entry which is preliminary data.</text>
</comment>
<evidence type="ECO:0000313" key="2">
    <source>
        <dbReference type="Proteomes" id="UP001055072"/>
    </source>
</evidence>
<protein>
    <submittedName>
        <fullName evidence="1">Uncharacterized protein</fullName>
    </submittedName>
</protein>
<dbReference type="EMBL" id="MU274917">
    <property type="protein sequence ID" value="KAI0087599.1"/>
    <property type="molecule type" value="Genomic_DNA"/>
</dbReference>
<gene>
    <name evidence="1" type="ORF">BDY19DRAFT_954528</name>
</gene>
<organism evidence="1 2">
    <name type="scientific">Irpex rosettiformis</name>
    <dbReference type="NCBI Taxonomy" id="378272"/>
    <lineage>
        <taxon>Eukaryota</taxon>
        <taxon>Fungi</taxon>
        <taxon>Dikarya</taxon>
        <taxon>Basidiomycota</taxon>
        <taxon>Agaricomycotina</taxon>
        <taxon>Agaricomycetes</taxon>
        <taxon>Polyporales</taxon>
        <taxon>Irpicaceae</taxon>
        <taxon>Irpex</taxon>
    </lineage>
</organism>
<sequence length="54" mass="6054">MHPFGGTPICPRCNKAVYAAEQIMGPGRKVRHIRLDFPSWLTYAGCHSSIINRV</sequence>
<evidence type="ECO:0000313" key="1">
    <source>
        <dbReference type="EMBL" id="KAI0087599.1"/>
    </source>
</evidence>
<proteinExistence type="predicted"/>
<accession>A0ACB8U0B4</accession>
<keyword evidence="2" id="KW-1185">Reference proteome</keyword>
<reference evidence="1" key="1">
    <citation type="journal article" date="2021" name="Environ. Microbiol.">
        <title>Gene family expansions and transcriptome signatures uncover fungal adaptations to wood decay.</title>
        <authorList>
            <person name="Hage H."/>
            <person name="Miyauchi S."/>
            <person name="Viragh M."/>
            <person name="Drula E."/>
            <person name="Min B."/>
            <person name="Chaduli D."/>
            <person name="Navarro D."/>
            <person name="Favel A."/>
            <person name="Norest M."/>
            <person name="Lesage-Meessen L."/>
            <person name="Balint B."/>
            <person name="Merenyi Z."/>
            <person name="de Eugenio L."/>
            <person name="Morin E."/>
            <person name="Martinez A.T."/>
            <person name="Baldrian P."/>
            <person name="Stursova M."/>
            <person name="Martinez M.J."/>
            <person name="Novotny C."/>
            <person name="Magnuson J.K."/>
            <person name="Spatafora J.W."/>
            <person name="Maurice S."/>
            <person name="Pangilinan J."/>
            <person name="Andreopoulos W."/>
            <person name="LaButti K."/>
            <person name="Hundley H."/>
            <person name="Na H."/>
            <person name="Kuo A."/>
            <person name="Barry K."/>
            <person name="Lipzen A."/>
            <person name="Henrissat B."/>
            <person name="Riley R."/>
            <person name="Ahrendt S."/>
            <person name="Nagy L.G."/>
            <person name="Grigoriev I.V."/>
            <person name="Martin F."/>
            <person name="Rosso M.N."/>
        </authorList>
    </citation>
    <scope>NUCLEOTIDE SEQUENCE</scope>
    <source>
        <strain evidence="1">CBS 384.51</strain>
    </source>
</reference>
<name>A0ACB8U0B4_9APHY</name>